<dbReference type="InterPro" id="IPR001279">
    <property type="entry name" value="Metallo-B-lactamas"/>
</dbReference>
<reference evidence="2" key="1">
    <citation type="submission" date="2020-10" db="EMBL/GenBank/DDBJ databases">
        <authorList>
            <person name="Gilroy R."/>
        </authorList>
    </citation>
    <scope>NUCLEOTIDE SEQUENCE</scope>
    <source>
        <strain evidence="2">10532</strain>
    </source>
</reference>
<dbReference type="Pfam" id="PF12706">
    <property type="entry name" value="Lactamase_B_2"/>
    <property type="match status" value="1"/>
</dbReference>
<dbReference type="PANTHER" id="PTHR42663">
    <property type="entry name" value="HYDROLASE C777.06C-RELATED-RELATED"/>
    <property type="match status" value="1"/>
</dbReference>
<evidence type="ECO:0000313" key="3">
    <source>
        <dbReference type="Proteomes" id="UP000823638"/>
    </source>
</evidence>
<dbReference type="PROSITE" id="PS51257">
    <property type="entry name" value="PROKAR_LIPOPROTEIN"/>
    <property type="match status" value="1"/>
</dbReference>
<proteinExistence type="predicted"/>
<sequence length="264" mass="29862">MKTEFLGTGTSFGVPFIGCSCPVCSSRNPKDKRLRSSILIYGEKGERILVDCGPEFRIQALRAGITGVDAVLITHPHADHIFGLDDLRIFSKKKSIPVYSNKETIEDLKIKFSYVITGAQPGTTQPNFNFISIDSPLEIGTVKLIPVPLLHGKIKNTGWRWENTAYLTDCNFIPETSFELLKGVKTLIIDSIRITPHPHPTHYCMPESLPAIIRINPEKVWYTHLGHDSSRKQIKEWVRQQKKEHPKLRNICINPAWDGLIIPE</sequence>
<evidence type="ECO:0000259" key="1">
    <source>
        <dbReference type="SMART" id="SM00849"/>
    </source>
</evidence>
<dbReference type="Gene3D" id="3.60.15.10">
    <property type="entry name" value="Ribonuclease Z/Hydroxyacylglutathione hydrolase-like"/>
    <property type="match status" value="1"/>
</dbReference>
<name>A0A9D9N1I7_9SPIR</name>
<comment type="caution">
    <text evidence="2">The sequence shown here is derived from an EMBL/GenBank/DDBJ whole genome shotgun (WGS) entry which is preliminary data.</text>
</comment>
<dbReference type="Proteomes" id="UP000823638">
    <property type="component" value="Unassembled WGS sequence"/>
</dbReference>
<dbReference type="SMART" id="SM00849">
    <property type="entry name" value="Lactamase_B"/>
    <property type="match status" value="1"/>
</dbReference>
<dbReference type="InterPro" id="IPR036866">
    <property type="entry name" value="RibonucZ/Hydroxyglut_hydro"/>
</dbReference>
<reference evidence="2" key="2">
    <citation type="journal article" date="2021" name="PeerJ">
        <title>Extensive microbial diversity within the chicken gut microbiome revealed by metagenomics and culture.</title>
        <authorList>
            <person name="Gilroy R."/>
            <person name="Ravi A."/>
            <person name="Getino M."/>
            <person name="Pursley I."/>
            <person name="Horton D.L."/>
            <person name="Alikhan N.F."/>
            <person name="Baker D."/>
            <person name="Gharbi K."/>
            <person name="Hall N."/>
            <person name="Watson M."/>
            <person name="Adriaenssens E.M."/>
            <person name="Foster-Nyarko E."/>
            <person name="Jarju S."/>
            <person name="Secka A."/>
            <person name="Antonio M."/>
            <person name="Oren A."/>
            <person name="Chaudhuri R.R."/>
            <person name="La Ragione R."/>
            <person name="Hildebrand F."/>
            <person name="Pallen M.J."/>
        </authorList>
    </citation>
    <scope>NUCLEOTIDE SEQUENCE</scope>
    <source>
        <strain evidence="2">10532</strain>
    </source>
</reference>
<feature type="domain" description="Metallo-beta-lactamase" evidence="1">
    <location>
        <begin position="34"/>
        <end position="224"/>
    </location>
</feature>
<organism evidence="2 3">
    <name type="scientific">Candidatus Gallitreponema excrementavium</name>
    <dbReference type="NCBI Taxonomy" id="2840840"/>
    <lineage>
        <taxon>Bacteria</taxon>
        <taxon>Pseudomonadati</taxon>
        <taxon>Spirochaetota</taxon>
        <taxon>Spirochaetia</taxon>
        <taxon>Spirochaetales</taxon>
        <taxon>Candidatus Gallitreponema</taxon>
    </lineage>
</organism>
<dbReference type="EMBL" id="JADIMM010000023">
    <property type="protein sequence ID" value="MBO8456904.1"/>
    <property type="molecule type" value="Genomic_DNA"/>
</dbReference>
<dbReference type="CDD" id="cd16279">
    <property type="entry name" value="metallo-hydrolase-like_MBL-fold"/>
    <property type="match status" value="1"/>
</dbReference>
<dbReference type="PANTHER" id="PTHR42663:SF6">
    <property type="entry name" value="HYDROLASE C777.06C-RELATED"/>
    <property type="match status" value="1"/>
</dbReference>
<accession>A0A9D9N1I7</accession>
<gene>
    <name evidence="2" type="ORF">IAA81_01595</name>
</gene>
<dbReference type="AlphaFoldDB" id="A0A9D9N1I7"/>
<dbReference type="SUPFAM" id="SSF56281">
    <property type="entry name" value="Metallo-hydrolase/oxidoreductase"/>
    <property type="match status" value="1"/>
</dbReference>
<evidence type="ECO:0000313" key="2">
    <source>
        <dbReference type="EMBL" id="MBO8456904.1"/>
    </source>
</evidence>
<protein>
    <submittedName>
        <fullName evidence="2">MBL fold metallo-hydrolase</fullName>
    </submittedName>
</protein>